<evidence type="ECO:0000259" key="6">
    <source>
        <dbReference type="PROSITE" id="PS51767"/>
    </source>
</evidence>
<dbReference type="InterPro" id="IPR032861">
    <property type="entry name" value="TAXi_N"/>
</dbReference>
<comment type="caution">
    <text evidence="7">The sequence shown here is derived from an EMBL/GenBank/DDBJ whole genome shotgun (WGS) entry which is preliminary data.</text>
</comment>
<evidence type="ECO:0000313" key="7">
    <source>
        <dbReference type="EMBL" id="KAK7282718.1"/>
    </source>
</evidence>
<dbReference type="GO" id="GO:0006508">
    <property type="term" value="P:proteolysis"/>
    <property type="evidence" value="ECO:0007669"/>
    <property type="project" value="UniProtKB-KW"/>
</dbReference>
<protein>
    <recommendedName>
        <fullName evidence="6">Peptidase A1 domain-containing protein</fullName>
    </recommendedName>
</protein>
<dbReference type="SUPFAM" id="SSF50630">
    <property type="entry name" value="Acid proteases"/>
    <property type="match status" value="1"/>
</dbReference>
<dbReference type="Pfam" id="PF14541">
    <property type="entry name" value="TAXi_C"/>
    <property type="match status" value="1"/>
</dbReference>
<organism evidence="7 8">
    <name type="scientific">Crotalaria pallida</name>
    <name type="common">Smooth rattlebox</name>
    <name type="synonym">Crotalaria striata</name>
    <dbReference type="NCBI Taxonomy" id="3830"/>
    <lineage>
        <taxon>Eukaryota</taxon>
        <taxon>Viridiplantae</taxon>
        <taxon>Streptophyta</taxon>
        <taxon>Embryophyta</taxon>
        <taxon>Tracheophyta</taxon>
        <taxon>Spermatophyta</taxon>
        <taxon>Magnoliopsida</taxon>
        <taxon>eudicotyledons</taxon>
        <taxon>Gunneridae</taxon>
        <taxon>Pentapetalae</taxon>
        <taxon>rosids</taxon>
        <taxon>fabids</taxon>
        <taxon>Fabales</taxon>
        <taxon>Fabaceae</taxon>
        <taxon>Papilionoideae</taxon>
        <taxon>50 kb inversion clade</taxon>
        <taxon>genistoids sensu lato</taxon>
        <taxon>core genistoids</taxon>
        <taxon>Crotalarieae</taxon>
        <taxon>Crotalaria</taxon>
    </lineage>
</organism>
<keyword evidence="3" id="KW-0064">Aspartyl protease</keyword>
<reference evidence="7 8" key="1">
    <citation type="submission" date="2024-01" db="EMBL/GenBank/DDBJ databases">
        <title>The genomes of 5 underutilized Papilionoideae crops provide insights into root nodulation and disease resistanc.</title>
        <authorList>
            <person name="Yuan L."/>
        </authorList>
    </citation>
    <scope>NUCLEOTIDE SEQUENCE [LARGE SCALE GENOMIC DNA]</scope>
    <source>
        <strain evidence="7">ZHUSHIDOU_FW_LH</strain>
        <tissue evidence="7">Leaf</tissue>
    </source>
</reference>
<dbReference type="InterPro" id="IPR001461">
    <property type="entry name" value="Aspartic_peptidase_A1"/>
</dbReference>
<dbReference type="AlphaFoldDB" id="A0AAN9IMG5"/>
<gene>
    <name evidence="7" type="ORF">RIF29_11710</name>
</gene>
<dbReference type="Gene3D" id="2.40.70.10">
    <property type="entry name" value="Acid Proteases"/>
    <property type="match status" value="2"/>
</dbReference>
<dbReference type="InterPro" id="IPR033121">
    <property type="entry name" value="PEPTIDASE_A1"/>
</dbReference>
<dbReference type="PROSITE" id="PS00141">
    <property type="entry name" value="ASP_PROTEASE"/>
    <property type="match status" value="1"/>
</dbReference>
<keyword evidence="4" id="KW-0378">Hydrolase</keyword>
<accession>A0AAN9IMG5</accession>
<dbReference type="FunFam" id="2.40.70.10:FF:000015">
    <property type="entry name" value="Aspartyl protease family protein"/>
    <property type="match status" value="1"/>
</dbReference>
<dbReference type="GO" id="GO:0004190">
    <property type="term" value="F:aspartic-type endopeptidase activity"/>
    <property type="evidence" value="ECO:0007669"/>
    <property type="project" value="UniProtKB-KW"/>
</dbReference>
<dbReference type="InterPro" id="IPR032799">
    <property type="entry name" value="TAXi_C"/>
</dbReference>
<feature type="active site" evidence="5">
    <location>
        <position position="65"/>
    </location>
</feature>
<evidence type="ECO:0000313" key="8">
    <source>
        <dbReference type="Proteomes" id="UP001372338"/>
    </source>
</evidence>
<feature type="domain" description="Peptidase A1" evidence="6">
    <location>
        <begin position="47"/>
        <end position="393"/>
    </location>
</feature>
<dbReference type="InterPro" id="IPR021109">
    <property type="entry name" value="Peptidase_aspartic_dom_sf"/>
</dbReference>
<keyword evidence="8" id="KW-1185">Reference proteome</keyword>
<dbReference type="PROSITE" id="PS51767">
    <property type="entry name" value="PEPTIDASE_A1"/>
    <property type="match status" value="1"/>
</dbReference>
<name>A0AAN9IMG5_CROPI</name>
<keyword evidence="2" id="KW-0645">Protease</keyword>
<evidence type="ECO:0000256" key="4">
    <source>
        <dbReference type="ARBA" id="ARBA00022801"/>
    </source>
</evidence>
<dbReference type="InterPro" id="IPR001969">
    <property type="entry name" value="Aspartic_peptidase_AS"/>
</dbReference>
<dbReference type="EMBL" id="JAYWIO010000002">
    <property type="protein sequence ID" value="KAK7282718.1"/>
    <property type="molecule type" value="Genomic_DNA"/>
</dbReference>
<comment type="similarity">
    <text evidence="1">Belongs to the peptidase A1 family.</text>
</comment>
<evidence type="ECO:0000256" key="5">
    <source>
        <dbReference type="PIRSR" id="PIRSR601461-1"/>
    </source>
</evidence>
<evidence type="ECO:0000256" key="3">
    <source>
        <dbReference type="ARBA" id="ARBA00022750"/>
    </source>
</evidence>
<evidence type="ECO:0000256" key="1">
    <source>
        <dbReference type="ARBA" id="ARBA00007447"/>
    </source>
</evidence>
<dbReference type="Pfam" id="PF14543">
    <property type="entry name" value="TAXi_N"/>
    <property type="match status" value="1"/>
</dbReference>
<dbReference type="PANTHER" id="PTHR13683:SF227">
    <property type="entry name" value="EUKARYOTIC ASPARTYL PROTEASE FAMILY PROTEIN"/>
    <property type="match status" value="1"/>
</dbReference>
<dbReference type="PANTHER" id="PTHR13683">
    <property type="entry name" value="ASPARTYL PROTEASES"/>
    <property type="match status" value="1"/>
</dbReference>
<evidence type="ECO:0000256" key="2">
    <source>
        <dbReference type="ARBA" id="ARBA00022670"/>
    </source>
</evidence>
<sequence>MFFAFPLAAENQLVLTATNLTFTAATNNGFHSFAFRVQGNVYPLGIYTVNLQIGNPPKIFDLDIDTGSDLTWVQCNAPCKGCTKPVEQQYKPHGNDVKCADPLCVALHSTSPPNPPCNAPTDQCHYEMKYEDHSSSLGMLVRDAVPLKLTNGKRIAPKVVFGCGYDQKIASPNRPSSAGILGLGHGKISIASQLNTLGLTRNIVGHCLNGQGGYLFFGDRFIPSSGMVWTPMSQSSSDDHYTAGPADLFFNGKPTSIKGLQLIFDSGSSYSYLNSQALKTIVNLVTNDLNGKPLSRATDDNTLPICWKGARPFRSVSDVSNYFKPLAVSFTNSRNVQLQLPPRAYLIISNRGNACFGILDGTEIGVNVNLIGGKTMTLQMPIKHKETFYIVYVPFDI</sequence>
<proteinExistence type="inferred from homology"/>
<feature type="active site" evidence="5">
    <location>
        <position position="265"/>
    </location>
</feature>
<dbReference type="Proteomes" id="UP001372338">
    <property type="component" value="Unassembled WGS sequence"/>
</dbReference>